<gene>
    <name evidence="3" type="ORF">DSM5745_11003</name>
</gene>
<dbReference type="STRING" id="1810919.A0A3D8QCI0"/>
<dbReference type="InterPro" id="IPR011021">
    <property type="entry name" value="Arrestin-like_N"/>
</dbReference>
<dbReference type="PANTHER" id="PTHR11188:SF166">
    <property type="entry name" value="ARRESTIN (OR S-ANTIGEN), N-TERMINAL DOMAIN PROTEIN (AFU_ORTHOLOGUE AFUA_7G02050)"/>
    <property type="match status" value="1"/>
</dbReference>
<dbReference type="GO" id="GO:0030674">
    <property type="term" value="F:protein-macromolecule adaptor activity"/>
    <property type="evidence" value="ECO:0007669"/>
    <property type="project" value="TreeGrafter"/>
</dbReference>
<dbReference type="PANTHER" id="PTHR11188">
    <property type="entry name" value="ARRESTIN DOMAIN CONTAINING PROTEIN"/>
    <property type="match status" value="1"/>
</dbReference>
<dbReference type="RefSeq" id="XP_026598342.1">
    <property type="nucleotide sequence ID" value="XM_026753019.1"/>
</dbReference>
<comment type="caution">
    <text evidence="3">The sequence shown here is derived from an EMBL/GenBank/DDBJ whole genome shotgun (WGS) entry which is preliminary data.</text>
</comment>
<feature type="compositionally biased region" description="Polar residues" evidence="1">
    <location>
        <begin position="104"/>
        <end position="120"/>
    </location>
</feature>
<proteinExistence type="predicted"/>
<dbReference type="InterPro" id="IPR014752">
    <property type="entry name" value="Arrestin-like_C"/>
</dbReference>
<dbReference type="GO" id="GO:0005829">
    <property type="term" value="C:cytosol"/>
    <property type="evidence" value="ECO:0007669"/>
    <property type="project" value="TreeGrafter"/>
</dbReference>
<dbReference type="GO" id="GO:0005886">
    <property type="term" value="C:plasma membrane"/>
    <property type="evidence" value="ECO:0007669"/>
    <property type="project" value="TreeGrafter"/>
</dbReference>
<accession>A0A3D8QCI0</accession>
<evidence type="ECO:0000259" key="2">
    <source>
        <dbReference type="Pfam" id="PF00339"/>
    </source>
</evidence>
<dbReference type="Proteomes" id="UP000256690">
    <property type="component" value="Unassembled WGS sequence"/>
</dbReference>
<evidence type="ECO:0000256" key="1">
    <source>
        <dbReference type="SAM" id="MobiDB-lite"/>
    </source>
</evidence>
<dbReference type="GO" id="GO:0031625">
    <property type="term" value="F:ubiquitin protein ligase binding"/>
    <property type="evidence" value="ECO:0007669"/>
    <property type="project" value="TreeGrafter"/>
</dbReference>
<dbReference type="Pfam" id="PF00339">
    <property type="entry name" value="Arrestin_N"/>
    <property type="match status" value="1"/>
</dbReference>
<dbReference type="OrthoDB" id="3365616at2759"/>
<organism evidence="3 4">
    <name type="scientific">Aspergillus mulundensis</name>
    <dbReference type="NCBI Taxonomy" id="1810919"/>
    <lineage>
        <taxon>Eukaryota</taxon>
        <taxon>Fungi</taxon>
        <taxon>Dikarya</taxon>
        <taxon>Ascomycota</taxon>
        <taxon>Pezizomycotina</taxon>
        <taxon>Eurotiomycetes</taxon>
        <taxon>Eurotiomycetidae</taxon>
        <taxon>Eurotiales</taxon>
        <taxon>Aspergillaceae</taxon>
        <taxon>Aspergillus</taxon>
        <taxon>Aspergillus subgen. Nidulantes</taxon>
    </lineage>
</organism>
<dbReference type="Gene3D" id="2.60.40.640">
    <property type="match status" value="1"/>
</dbReference>
<feature type="domain" description="Arrestin-like N-terminal" evidence="2">
    <location>
        <begin position="5"/>
        <end position="106"/>
    </location>
</feature>
<dbReference type="InterPro" id="IPR014756">
    <property type="entry name" value="Ig_E-set"/>
</dbReference>
<dbReference type="AlphaFoldDB" id="A0A3D8QCI0"/>
<dbReference type="InterPro" id="IPR050357">
    <property type="entry name" value="Arrestin_domain-protein"/>
</dbReference>
<keyword evidence="4" id="KW-1185">Reference proteome</keyword>
<name>A0A3D8QCI0_9EURO</name>
<protein>
    <recommendedName>
        <fullName evidence="2">Arrestin-like N-terminal domain-containing protein</fullName>
    </recommendedName>
</protein>
<feature type="region of interest" description="Disordered" evidence="1">
    <location>
        <begin position="104"/>
        <end position="140"/>
    </location>
</feature>
<dbReference type="GO" id="GO:0070086">
    <property type="term" value="P:ubiquitin-dependent endocytosis"/>
    <property type="evidence" value="ECO:0007669"/>
    <property type="project" value="TreeGrafter"/>
</dbReference>
<sequence length="409" mass="44436">MEIRVHLCREPPVYTAADEVSGHVILTTETQADISAVSVKLAGVATTGLLSGKLLETHQIVNIREQLFPPSNCASAFSSRSATVPAGRHVFPFSIKFPQATQCSKTPFQGNEQRSSTGASRKTHHLLRKLPPSTGNSSSPEEIRYVVEASVRQDGIIRTTKKATRDIHFQLTSILVPPLHAQVIHTQTQRITCSAGANSTFLSPPITCEVQAKLLNGPFLVTGQPIPLSVDVLNMNLESSTGTDPRQAHVPVPIPITLHDFQTMLIETTETRARGAVDSQTRFWVVQTMANLRHPFVAAAGNGGAGWNGASALMLDRSLWAQYCISSSLTPTFETCNISRSYKLEVRLGIGFGGNNVRIVEFQFPIQVVSLAGPRVETKSGSEASAEFEEPAPAYYEKEAFAKELEFGL</sequence>
<dbReference type="GeneID" id="38121373"/>
<evidence type="ECO:0000313" key="4">
    <source>
        <dbReference type="Proteomes" id="UP000256690"/>
    </source>
</evidence>
<evidence type="ECO:0000313" key="3">
    <source>
        <dbReference type="EMBL" id="RDW59308.1"/>
    </source>
</evidence>
<dbReference type="EMBL" id="PVWQ01000019">
    <property type="protein sequence ID" value="RDW59308.1"/>
    <property type="molecule type" value="Genomic_DNA"/>
</dbReference>
<dbReference type="CDD" id="cd22952">
    <property type="entry name" value="ART10-like"/>
    <property type="match status" value="1"/>
</dbReference>
<reference evidence="3 4" key="1">
    <citation type="journal article" date="2018" name="IMA Fungus">
        <title>IMA Genome-F 9: Draft genome sequence of Annulohypoxylon stygium, Aspergillus mulundensis, Berkeleyomyces basicola (syn. Thielaviopsis basicola), Ceratocystis smalleyi, two Cercospora beticola strains, Coleophoma cylindrospora, Fusarium fracticaudum, Phialophora cf. hyalina, and Morchella septimelata.</title>
        <authorList>
            <person name="Wingfield B.D."/>
            <person name="Bills G.F."/>
            <person name="Dong Y."/>
            <person name="Huang W."/>
            <person name="Nel W.J."/>
            <person name="Swalarsk-Parry B.S."/>
            <person name="Vaghefi N."/>
            <person name="Wilken P.M."/>
            <person name="An Z."/>
            <person name="de Beer Z.W."/>
            <person name="De Vos L."/>
            <person name="Chen L."/>
            <person name="Duong T.A."/>
            <person name="Gao Y."/>
            <person name="Hammerbacher A."/>
            <person name="Kikkert J.R."/>
            <person name="Li Y."/>
            <person name="Li H."/>
            <person name="Li K."/>
            <person name="Li Q."/>
            <person name="Liu X."/>
            <person name="Ma X."/>
            <person name="Naidoo K."/>
            <person name="Pethybridge S.J."/>
            <person name="Sun J."/>
            <person name="Steenkamp E.T."/>
            <person name="van der Nest M.A."/>
            <person name="van Wyk S."/>
            <person name="Wingfield M.J."/>
            <person name="Xiong C."/>
            <person name="Yue Q."/>
            <person name="Zhang X."/>
        </authorList>
    </citation>
    <scope>NUCLEOTIDE SEQUENCE [LARGE SCALE GENOMIC DNA]</scope>
    <source>
        <strain evidence="3 4">DSM 5745</strain>
    </source>
</reference>
<dbReference type="SUPFAM" id="SSF81296">
    <property type="entry name" value="E set domains"/>
    <property type="match status" value="1"/>
</dbReference>